<keyword evidence="3 5" id="KW-0067">ATP-binding</keyword>
<reference evidence="5 6" key="1">
    <citation type="submission" date="2020-08" db="EMBL/GenBank/DDBJ databases">
        <title>Sequencing the genomes of 1000 actinobacteria strains.</title>
        <authorList>
            <person name="Klenk H.-P."/>
        </authorList>
    </citation>
    <scope>NUCLEOTIDE SEQUENCE [LARGE SCALE GENOMIC DNA]</scope>
    <source>
        <strain evidence="5 6">DSM 24947</strain>
    </source>
</reference>
<keyword evidence="1" id="KW-0813">Transport</keyword>
<accession>A0A7W7BUI3</accession>
<evidence type="ECO:0000259" key="4">
    <source>
        <dbReference type="PROSITE" id="PS50893"/>
    </source>
</evidence>
<dbReference type="PANTHER" id="PTHR42781">
    <property type="entry name" value="SPERMIDINE/PUTRESCINE IMPORT ATP-BINDING PROTEIN POTA"/>
    <property type="match status" value="1"/>
</dbReference>
<dbReference type="AlphaFoldDB" id="A0A7W7BUI3"/>
<dbReference type="GO" id="GO:0005524">
    <property type="term" value="F:ATP binding"/>
    <property type="evidence" value="ECO:0007669"/>
    <property type="project" value="UniProtKB-KW"/>
</dbReference>
<evidence type="ECO:0000256" key="3">
    <source>
        <dbReference type="ARBA" id="ARBA00022840"/>
    </source>
</evidence>
<dbReference type="EMBL" id="JACHMD010000001">
    <property type="protein sequence ID" value="MBB4667848.1"/>
    <property type="molecule type" value="Genomic_DNA"/>
</dbReference>
<feature type="domain" description="ABC transporter" evidence="4">
    <location>
        <begin position="1"/>
        <end position="236"/>
    </location>
</feature>
<dbReference type="PANTHER" id="PTHR42781:SF4">
    <property type="entry name" value="SPERMIDINE_PUTRESCINE IMPORT ATP-BINDING PROTEIN POTA"/>
    <property type="match status" value="1"/>
</dbReference>
<comment type="caution">
    <text evidence="5">The sequence shown here is derived from an EMBL/GenBank/DDBJ whole genome shotgun (WGS) entry which is preliminary data.</text>
</comment>
<dbReference type="InterPro" id="IPR017871">
    <property type="entry name" value="ABC_transporter-like_CS"/>
</dbReference>
<dbReference type="InterPro" id="IPR008995">
    <property type="entry name" value="Mo/tungstate-bd_C_term_dom"/>
</dbReference>
<proteinExistence type="predicted"/>
<dbReference type="PROSITE" id="PS00211">
    <property type="entry name" value="ABC_TRANSPORTER_1"/>
    <property type="match status" value="1"/>
</dbReference>
<evidence type="ECO:0000256" key="1">
    <source>
        <dbReference type="ARBA" id="ARBA00022448"/>
    </source>
</evidence>
<dbReference type="InterPro" id="IPR027417">
    <property type="entry name" value="P-loop_NTPase"/>
</dbReference>
<evidence type="ECO:0000256" key="2">
    <source>
        <dbReference type="ARBA" id="ARBA00022741"/>
    </source>
</evidence>
<dbReference type="SUPFAM" id="SSF52540">
    <property type="entry name" value="P-loop containing nucleoside triphosphate hydrolases"/>
    <property type="match status" value="1"/>
</dbReference>
<dbReference type="InterPro" id="IPR003439">
    <property type="entry name" value="ABC_transporter-like_ATP-bd"/>
</dbReference>
<dbReference type="RefSeq" id="WP_184218859.1">
    <property type="nucleotide sequence ID" value="NZ_JACHMD010000001.1"/>
</dbReference>
<dbReference type="SUPFAM" id="SSF50331">
    <property type="entry name" value="MOP-like"/>
    <property type="match status" value="1"/>
</dbReference>
<evidence type="ECO:0000313" key="6">
    <source>
        <dbReference type="Proteomes" id="UP000573729"/>
    </source>
</evidence>
<gene>
    <name evidence="5" type="ORF">BKA24_002557</name>
</gene>
<protein>
    <submittedName>
        <fullName evidence="5">Molybdate transport system ATP-binding protein</fullName>
    </submittedName>
</protein>
<sequence length="348" mass="35884">MRGLRAHVVVDRPRFRVDVAIDAAAGETVAVMGPSGAGKSTLLEALAGLAPLHDGEIVVGGRVVERTAVPRVRTAPMHRGVILLNQDPRLFPHLSARENVAFGPRAAGTPTDAARANADVWLERVGLAGMGERMPRELSGGEQQRVAIARALSASPRVVLLDEPLVALDPVTASSIRGMLRNQLVGTTTIAVTHDAADAVALAERLFIVEAGVVVQSGAVREVLHAPASTFVASIADVNRMPGVAADGRWTGGAALLTSADPASQALAATDGAPLAAVFRPADVRVVSGAGANAWPTEVVRVEPTLSGARIHTTSGAADIGAGDADVAPGDTVWLQVDPSHMRFVPIP</sequence>
<dbReference type="InterPro" id="IPR003593">
    <property type="entry name" value="AAA+_ATPase"/>
</dbReference>
<keyword evidence="6" id="KW-1185">Reference proteome</keyword>
<organism evidence="5 6">
    <name type="scientific">Microbacterium marinum</name>
    <dbReference type="NCBI Taxonomy" id="421115"/>
    <lineage>
        <taxon>Bacteria</taxon>
        <taxon>Bacillati</taxon>
        <taxon>Actinomycetota</taxon>
        <taxon>Actinomycetes</taxon>
        <taxon>Micrococcales</taxon>
        <taxon>Microbacteriaceae</taxon>
        <taxon>Microbacterium</taxon>
    </lineage>
</organism>
<dbReference type="InterPro" id="IPR050093">
    <property type="entry name" value="ABC_SmlMolc_Importer"/>
</dbReference>
<dbReference type="PROSITE" id="PS50893">
    <property type="entry name" value="ABC_TRANSPORTER_2"/>
    <property type="match status" value="1"/>
</dbReference>
<dbReference type="GO" id="GO:0016887">
    <property type="term" value="F:ATP hydrolysis activity"/>
    <property type="evidence" value="ECO:0007669"/>
    <property type="project" value="InterPro"/>
</dbReference>
<dbReference type="Proteomes" id="UP000573729">
    <property type="component" value="Unassembled WGS sequence"/>
</dbReference>
<evidence type="ECO:0000313" key="5">
    <source>
        <dbReference type="EMBL" id="MBB4667848.1"/>
    </source>
</evidence>
<dbReference type="Pfam" id="PF00005">
    <property type="entry name" value="ABC_tran"/>
    <property type="match status" value="1"/>
</dbReference>
<keyword evidence="2" id="KW-0547">Nucleotide-binding</keyword>
<dbReference type="Gene3D" id="3.40.50.300">
    <property type="entry name" value="P-loop containing nucleotide triphosphate hydrolases"/>
    <property type="match status" value="1"/>
</dbReference>
<dbReference type="SMART" id="SM00382">
    <property type="entry name" value="AAA"/>
    <property type="match status" value="1"/>
</dbReference>
<name>A0A7W7BUI3_9MICO</name>